<keyword evidence="5" id="KW-0479">Metal-binding</keyword>
<dbReference type="RefSeq" id="WP_312645784.1">
    <property type="nucleotide sequence ID" value="NZ_CP116967.1"/>
</dbReference>
<reference evidence="14 15" key="1">
    <citation type="submission" date="2023-01" db="EMBL/GenBank/DDBJ databases">
        <title>Cultivation and genomic characterization of new, ubiquitous marine nitrite-oxidizing bacteria from the Nitrospirales.</title>
        <authorList>
            <person name="Mueller A.J."/>
            <person name="Daebeler A."/>
            <person name="Herbold C.W."/>
            <person name="Kirkegaard R.H."/>
            <person name="Daims H."/>
        </authorList>
    </citation>
    <scope>NUCLEOTIDE SEQUENCE [LARGE SCALE GENOMIC DNA]</scope>
    <source>
        <strain evidence="14 15">VA</strain>
    </source>
</reference>
<evidence type="ECO:0000256" key="7">
    <source>
        <dbReference type="ARBA" id="ARBA00022833"/>
    </source>
</evidence>
<dbReference type="InterPro" id="IPR022754">
    <property type="entry name" value="DNA_pol_III_gamma-3"/>
</dbReference>
<dbReference type="KEGG" id="nall:PP769_04875"/>
<evidence type="ECO:0000313" key="14">
    <source>
        <dbReference type="EMBL" id="WNM59102.1"/>
    </source>
</evidence>
<evidence type="ECO:0000256" key="2">
    <source>
        <dbReference type="ARBA" id="ARBA00022679"/>
    </source>
</evidence>
<evidence type="ECO:0000256" key="5">
    <source>
        <dbReference type="ARBA" id="ARBA00022723"/>
    </source>
</evidence>
<dbReference type="PRINTS" id="PR00300">
    <property type="entry name" value="CLPPROTEASEA"/>
</dbReference>
<dbReference type="InterPro" id="IPR050238">
    <property type="entry name" value="DNA_Rep/Repair_Clamp_Loader"/>
</dbReference>
<dbReference type="InterPro" id="IPR003593">
    <property type="entry name" value="AAA+_ATPase"/>
</dbReference>
<keyword evidence="6 11" id="KW-0547">Nucleotide-binding</keyword>
<comment type="catalytic activity">
    <reaction evidence="10 11">
        <text>DNA(n) + a 2'-deoxyribonucleoside 5'-triphosphate = DNA(n+1) + diphosphate</text>
        <dbReference type="Rhea" id="RHEA:22508"/>
        <dbReference type="Rhea" id="RHEA-COMP:17339"/>
        <dbReference type="Rhea" id="RHEA-COMP:17340"/>
        <dbReference type="ChEBI" id="CHEBI:33019"/>
        <dbReference type="ChEBI" id="CHEBI:61560"/>
        <dbReference type="ChEBI" id="CHEBI:173112"/>
        <dbReference type="EC" id="2.7.7.7"/>
    </reaction>
</comment>
<dbReference type="Gene3D" id="1.20.272.10">
    <property type="match status" value="1"/>
</dbReference>
<evidence type="ECO:0000256" key="11">
    <source>
        <dbReference type="RuleBase" id="RU364063"/>
    </source>
</evidence>
<dbReference type="InterPro" id="IPR012763">
    <property type="entry name" value="DNA_pol_III_sug/sutau_N"/>
</dbReference>
<dbReference type="GO" id="GO:0005524">
    <property type="term" value="F:ATP binding"/>
    <property type="evidence" value="ECO:0007669"/>
    <property type="project" value="UniProtKB-KW"/>
</dbReference>
<comment type="similarity">
    <text evidence="1 11">Belongs to the DnaX/STICHEL family.</text>
</comment>
<evidence type="ECO:0000256" key="9">
    <source>
        <dbReference type="ARBA" id="ARBA00022932"/>
    </source>
</evidence>
<keyword evidence="7" id="KW-0862">Zinc</keyword>
<dbReference type="GO" id="GO:0009360">
    <property type="term" value="C:DNA polymerase III complex"/>
    <property type="evidence" value="ECO:0007669"/>
    <property type="project" value="InterPro"/>
</dbReference>
<dbReference type="Pfam" id="PF12169">
    <property type="entry name" value="DNA_pol3_gamma3"/>
    <property type="match status" value="1"/>
</dbReference>
<dbReference type="SUPFAM" id="SSF52540">
    <property type="entry name" value="P-loop containing nucleoside triphosphate hydrolases"/>
    <property type="match status" value="1"/>
</dbReference>
<keyword evidence="9 11" id="KW-0239">DNA-directed DNA polymerase</keyword>
<protein>
    <recommendedName>
        <fullName evidence="11">DNA polymerase III subunit gamma/tau</fullName>
        <ecNumber evidence="11">2.7.7.7</ecNumber>
    </recommendedName>
</protein>
<dbReference type="EC" id="2.7.7.7" evidence="11"/>
<feature type="domain" description="AAA+ ATPase" evidence="13">
    <location>
        <begin position="37"/>
        <end position="179"/>
    </location>
</feature>
<dbReference type="PANTHER" id="PTHR11669">
    <property type="entry name" value="REPLICATION FACTOR C / DNA POLYMERASE III GAMMA-TAU SUBUNIT"/>
    <property type="match status" value="1"/>
</dbReference>
<evidence type="ECO:0000256" key="12">
    <source>
        <dbReference type="SAM" id="MobiDB-lite"/>
    </source>
</evidence>
<proteinExistence type="inferred from homology"/>
<evidence type="ECO:0000256" key="4">
    <source>
        <dbReference type="ARBA" id="ARBA00022705"/>
    </source>
</evidence>
<dbReference type="SUPFAM" id="SSF48019">
    <property type="entry name" value="post-AAA+ oligomerization domain-like"/>
    <property type="match status" value="1"/>
</dbReference>
<dbReference type="NCBIfam" id="TIGR02397">
    <property type="entry name" value="dnaX_nterm"/>
    <property type="match status" value="1"/>
</dbReference>
<dbReference type="GO" id="GO:0006261">
    <property type="term" value="P:DNA-templated DNA replication"/>
    <property type="evidence" value="ECO:0007669"/>
    <property type="project" value="TreeGrafter"/>
</dbReference>
<dbReference type="NCBIfam" id="NF004046">
    <property type="entry name" value="PRK05563.1"/>
    <property type="match status" value="1"/>
</dbReference>
<dbReference type="CDD" id="cd18137">
    <property type="entry name" value="HLD_clamp_pol_III_gamma_tau"/>
    <property type="match status" value="1"/>
</dbReference>
<comment type="function">
    <text evidence="11">DNA polymerase III is a complex, multichain enzyme responsible for most of the replicative synthesis in bacteria. This DNA polymerase also exhibits 3' to 5' exonuclease activity.</text>
</comment>
<sequence length="610" mass="66546">MEFQVSARKYRPTNFQEVLGQSHVVQTLTNAIDRRRVAHAYVFSGMRGVGKTTVARILAKSLNCEQGPTSHPCGTCPSCVEITRGNSVDVIEIDGASNTGVDDVRELRENVKFAPFHGTYRVYIIDEVHMLSNSAFNALLKTLEEPPSHSVFIFATTEVHKIPATILSRCQHFTFRRISRLEIITQLRHIATQTGVTVEDRSLSALARASEGSMRDALSLLDQAVSFGGERIQHGDLEMLIGSVPDELVRLMIDAILGHQAAQTMALVGQLVDQGFDVRVYCRELLERCRNLLVACVVPSRSQVQTLLELGDEEVDQTISQAQQLSEPYLQALFAIFSRTEDSLRGSSHPRFLIEAAVVRAAMLDPVTVHSAMIEQKAGAPPQASVLQAKVLTPVASTPPPAHPVKVQAPADKPVTPPSQTRPRPGGGATTMFPSSTPPGAKKSIPTTASSANSETSVASPKTAAQPSSGPPVTLNWELVVERMINDHPNIGSFLEKGSVVTMTADSVVLGYSKKDSIARWRTDKPENRVLIGQICEEFAGRPIKVQVIEFQDGQAYPPSTGELRAKKKLEQDQDLIENVKAHPLVKQALELFGGEVVSAERTPQNEEVR</sequence>
<evidence type="ECO:0000259" key="13">
    <source>
        <dbReference type="SMART" id="SM00382"/>
    </source>
</evidence>
<dbReference type="Pfam" id="PF13177">
    <property type="entry name" value="DNA_pol3_delta2"/>
    <property type="match status" value="1"/>
</dbReference>
<evidence type="ECO:0000256" key="6">
    <source>
        <dbReference type="ARBA" id="ARBA00022741"/>
    </source>
</evidence>
<name>A0AA96GD16_9BACT</name>
<dbReference type="InterPro" id="IPR045085">
    <property type="entry name" value="HLD_clamp_pol_III_gamma_tau"/>
</dbReference>
<gene>
    <name evidence="11 14" type="primary">dnaX</name>
    <name evidence="14" type="ORF">PP769_04875</name>
</gene>
<evidence type="ECO:0000256" key="8">
    <source>
        <dbReference type="ARBA" id="ARBA00022840"/>
    </source>
</evidence>
<keyword evidence="15" id="KW-1185">Reference proteome</keyword>
<dbReference type="SMART" id="SM00382">
    <property type="entry name" value="AAA"/>
    <property type="match status" value="1"/>
</dbReference>
<dbReference type="FunFam" id="3.40.50.300:FF:000014">
    <property type="entry name" value="DNA polymerase III subunit gamma/tau"/>
    <property type="match status" value="1"/>
</dbReference>
<comment type="subunit">
    <text evidence="11">DNA polymerase III contains a core (composed of alpha, epsilon and theta chains) that associates with a tau subunit. This core dimerizes to form the POLIII' complex. PolIII' associates with the gamma complex (composed of gamma, delta, delta', psi and chi chains) and with the beta chain to form the complete DNA polymerase III complex.</text>
</comment>
<dbReference type="InterPro" id="IPR001270">
    <property type="entry name" value="ClpA/B"/>
</dbReference>
<evidence type="ECO:0000256" key="10">
    <source>
        <dbReference type="ARBA" id="ARBA00049244"/>
    </source>
</evidence>
<dbReference type="GO" id="GO:0003677">
    <property type="term" value="F:DNA binding"/>
    <property type="evidence" value="ECO:0007669"/>
    <property type="project" value="InterPro"/>
</dbReference>
<dbReference type="Gene3D" id="1.10.8.60">
    <property type="match status" value="1"/>
</dbReference>
<dbReference type="Gene3D" id="3.40.50.300">
    <property type="entry name" value="P-loop containing nucleotide triphosphate hydrolases"/>
    <property type="match status" value="1"/>
</dbReference>
<dbReference type="AlphaFoldDB" id="A0AA96GD16"/>
<dbReference type="GO" id="GO:0046872">
    <property type="term" value="F:metal ion binding"/>
    <property type="evidence" value="ECO:0007669"/>
    <property type="project" value="UniProtKB-KW"/>
</dbReference>
<keyword evidence="3 11" id="KW-0548">Nucleotidyltransferase</keyword>
<accession>A0AA96GD16</accession>
<dbReference type="EMBL" id="CP116967">
    <property type="protein sequence ID" value="WNM59102.1"/>
    <property type="molecule type" value="Genomic_DNA"/>
</dbReference>
<dbReference type="CDD" id="cd00009">
    <property type="entry name" value="AAA"/>
    <property type="match status" value="1"/>
</dbReference>
<feature type="region of interest" description="Disordered" evidence="12">
    <location>
        <begin position="395"/>
        <end position="471"/>
    </location>
</feature>
<dbReference type="Proteomes" id="UP001302719">
    <property type="component" value="Chromosome"/>
</dbReference>
<evidence type="ECO:0000256" key="3">
    <source>
        <dbReference type="ARBA" id="ARBA00022695"/>
    </source>
</evidence>
<keyword evidence="8 11" id="KW-0067">ATP-binding</keyword>
<dbReference type="Pfam" id="PF22608">
    <property type="entry name" value="DNAX_ATPase_lid"/>
    <property type="match status" value="1"/>
</dbReference>
<dbReference type="InterPro" id="IPR027417">
    <property type="entry name" value="P-loop_NTPase"/>
</dbReference>
<dbReference type="FunFam" id="1.10.8.60:FF:000013">
    <property type="entry name" value="DNA polymerase III subunit gamma/tau"/>
    <property type="match status" value="1"/>
</dbReference>
<keyword evidence="4 11" id="KW-0235">DNA replication</keyword>
<feature type="compositionally biased region" description="Polar residues" evidence="12">
    <location>
        <begin position="445"/>
        <end position="468"/>
    </location>
</feature>
<organism evidence="14 15">
    <name type="scientific">Candidatus Nitrospira allomarina</name>
    <dbReference type="NCBI Taxonomy" id="3020900"/>
    <lineage>
        <taxon>Bacteria</taxon>
        <taxon>Pseudomonadati</taxon>
        <taxon>Nitrospirota</taxon>
        <taxon>Nitrospiria</taxon>
        <taxon>Nitrospirales</taxon>
        <taxon>Nitrospiraceae</taxon>
        <taxon>Nitrospira</taxon>
    </lineage>
</organism>
<evidence type="ECO:0000256" key="1">
    <source>
        <dbReference type="ARBA" id="ARBA00006360"/>
    </source>
</evidence>
<evidence type="ECO:0000313" key="15">
    <source>
        <dbReference type="Proteomes" id="UP001302719"/>
    </source>
</evidence>
<dbReference type="GO" id="GO:0003887">
    <property type="term" value="F:DNA-directed DNA polymerase activity"/>
    <property type="evidence" value="ECO:0007669"/>
    <property type="project" value="UniProtKB-KW"/>
</dbReference>
<dbReference type="PANTHER" id="PTHR11669:SF0">
    <property type="entry name" value="PROTEIN STICHEL-LIKE 2"/>
    <property type="match status" value="1"/>
</dbReference>
<keyword evidence="2 11" id="KW-0808">Transferase</keyword>
<dbReference type="InterPro" id="IPR008921">
    <property type="entry name" value="DNA_pol3_clamp-load_cplx_C"/>
</dbReference>